<dbReference type="InterPro" id="IPR029063">
    <property type="entry name" value="SAM-dependent_MTases_sf"/>
</dbReference>
<accession>A4CPH5</accession>
<dbReference type="PROSITE" id="PS01183">
    <property type="entry name" value="UBIE_1"/>
    <property type="match status" value="1"/>
</dbReference>
<comment type="caution">
    <text evidence="5">Lacks conserved residue(s) required for the propagation of feature annotation.</text>
</comment>
<dbReference type="HOGENOM" id="CLU_037990_0_0_10"/>
<name>A4CPH5_ROBBH</name>
<dbReference type="PROSITE" id="PS51608">
    <property type="entry name" value="SAM_MT_UBIE"/>
    <property type="match status" value="1"/>
</dbReference>
<dbReference type="NCBIfam" id="NF001244">
    <property type="entry name" value="PRK00216.1-5"/>
    <property type="match status" value="1"/>
</dbReference>
<dbReference type="Proteomes" id="UP000009049">
    <property type="component" value="Chromosome"/>
</dbReference>
<dbReference type="EMBL" id="CP001712">
    <property type="protein sequence ID" value="EAR14296.1"/>
    <property type="molecule type" value="Genomic_DNA"/>
</dbReference>
<evidence type="ECO:0000256" key="4">
    <source>
        <dbReference type="ARBA" id="ARBA00022691"/>
    </source>
</evidence>
<dbReference type="KEGG" id="rbi:RB2501_02690"/>
<dbReference type="HAMAP" id="MF_01813">
    <property type="entry name" value="MenG_UbiE_methyltr"/>
    <property type="match status" value="1"/>
</dbReference>
<proteinExistence type="inferred from homology"/>
<comment type="similarity">
    <text evidence="5">Belongs to the class I-like SAM-binding methyltransferase superfamily. MenG/UbiE family.</text>
</comment>
<feature type="binding site" evidence="5">
    <location>
        <position position="87"/>
    </location>
    <ligand>
        <name>S-adenosyl-L-methionine</name>
        <dbReference type="ChEBI" id="CHEBI:59789"/>
    </ligand>
</feature>
<comment type="function">
    <text evidence="5">Methyltransferase required for the conversion of demethylmenaquinol (DMKH2) to menaquinol (MKH2).</text>
</comment>
<dbReference type="AlphaFoldDB" id="A4CPH5"/>
<sequence>MAKEILPYDDSGESKKQQVRNMFDTISDKYDGLNRVISLGIDRRWRKRLVGLVVDKNPGSVLDIATGTGDLALSLAQAGVKEVVGLDLAPGMLEVGRRKVRDSGLDGQIEMVLGDSEALEFPDNRFDAVTVAFGVRNFEDLEKGLTEIYRVLRPGGTLAVLETSVPEKQPFRWGYNIYCRHFLPRVGRWFSKDPSAYSYLSRSAAAFPHGERFNNILGKIGFIAMEHRPQTFGAAAIYTATK</sequence>
<dbReference type="Pfam" id="PF01209">
    <property type="entry name" value="Ubie_methyltran"/>
    <property type="match status" value="1"/>
</dbReference>
<dbReference type="OrthoDB" id="9808140at2"/>
<reference evidence="6 7" key="1">
    <citation type="journal article" date="2009" name="J. Bacteriol.">
        <title>Complete genome sequence of Robiginitalea biformata HTCC2501.</title>
        <authorList>
            <person name="Oh H.M."/>
            <person name="Giovannoni S.J."/>
            <person name="Lee K."/>
            <person name="Ferriera S."/>
            <person name="Johnson J."/>
            <person name="Cho J.C."/>
        </authorList>
    </citation>
    <scope>NUCLEOTIDE SEQUENCE [LARGE SCALE GENOMIC DNA]</scope>
    <source>
        <strain evidence="7">ATCC BAA-864 / HTCC2501 / KCTC 12146</strain>
    </source>
</reference>
<dbReference type="PROSITE" id="PS01184">
    <property type="entry name" value="UBIE_2"/>
    <property type="match status" value="1"/>
</dbReference>
<keyword evidence="3 5" id="KW-0808">Transferase</keyword>
<dbReference type="PANTHER" id="PTHR43591:SF24">
    <property type="entry name" value="2-METHOXY-6-POLYPRENYL-1,4-BENZOQUINOL METHYLASE, MITOCHONDRIAL"/>
    <property type="match status" value="1"/>
</dbReference>
<dbReference type="STRING" id="313596.RB2501_02690"/>
<evidence type="ECO:0000313" key="7">
    <source>
        <dbReference type="Proteomes" id="UP000009049"/>
    </source>
</evidence>
<keyword evidence="2 5" id="KW-0489">Methyltransferase</keyword>
<dbReference type="Gene3D" id="3.40.50.150">
    <property type="entry name" value="Vaccinia Virus protein VP39"/>
    <property type="match status" value="1"/>
</dbReference>
<feature type="binding site" evidence="5">
    <location>
        <position position="68"/>
    </location>
    <ligand>
        <name>S-adenosyl-L-methionine</name>
        <dbReference type="ChEBI" id="CHEBI:59789"/>
    </ligand>
</feature>
<comment type="pathway">
    <text evidence="5">Quinol/quinone metabolism; menaquinone biosynthesis; menaquinol from 1,4-dihydroxy-2-naphthoate: step 2/2.</text>
</comment>
<organism evidence="6 7">
    <name type="scientific">Robiginitalea biformata (strain ATCC BAA-864 / DSM 15991 / KCTC 12146 / HTCC2501)</name>
    <dbReference type="NCBI Taxonomy" id="313596"/>
    <lineage>
        <taxon>Bacteria</taxon>
        <taxon>Pseudomonadati</taxon>
        <taxon>Bacteroidota</taxon>
        <taxon>Flavobacteriia</taxon>
        <taxon>Flavobacteriales</taxon>
        <taxon>Flavobacteriaceae</taxon>
        <taxon>Robiginitalea</taxon>
    </lineage>
</organism>
<dbReference type="InterPro" id="IPR004033">
    <property type="entry name" value="UbiE/COQ5_MeTrFase"/>
</dbReference>
<evidence type="ECO:0000256" key="3">
    <source>
        <dbReference type="ARBA" id="ARBA00022679"/>
    </source>
</evidence>
<protein>
    <recommendedName>
        <fullName evidence="5">Demethylmenaquinone methyltransferase</fullName>
        <ecNumber evidence="5">2.1.1.163</ecNumber>
    </recommendedName>
</protein>
<gene>
    <name evidence="5" type="primary">menG</name>
    <name evidence="6" type="ordered locus">RB2501_02690</name>
</gene>
<keyword evidence="4 5" id="KW-0949">S-adenosyl-L-methionine</keyword>
<dbReference type="GO" id="GO:0009234">
    <property type="term" value="P:menaquinone biosynthetic process"/>
    <property type="evidence" value="ECO:0007669"/>
    <property type="project" value="UniProtKB-UniRule"/>
</dbReference>
<evidence type="ECO:0000256" key="2">
    <source>
        <dbReference type="ARBA" id="ARBA00022603"/>
    </source>
</evidence>
<dbReference type="PANTHER" id="PTHR43591">
    <property type="entry name" value="METHYLTRANSFERASE"/>
    <property type="match status" value="1"/>
</dbReference>
<dbReference type="RefSeq" id="WP_015755732.1">
    <property type="nucleotide sequence ID" value="NC_013222.1"/>
</dbReference>
<dbReference type="UniPathway" id="UPA00079">
    <property type="reaction ID" value="UER00169"/>
</dbReference>
<feature type="binding site" evidence="5">
    <location>
        <begin position="115"/>
        <end position="116"/>
    </location>
    <ligand>
        <name>S-adenosyl-L-methionine</name>
        <dbReference type="ChEBI" id="CHEBI:59789"/>
    </ligand>
</feature>
<keyword evidence="6" id="KW-0830">Ubiquinone</keyword>
<dbReference type="EC" id="2.1.1.163" evidence="5"/>
<dbReference type="InterPro" id="IPR023576">
    <property type="entry name" value="UbiE/COQ5_MeTrFase_CS"/>
</dbReference>
<dbReference type="GO" id="GO:0032259">
    <property type="term" value="P:methylation"/>
    <property type="evidence" value="ECO:0007669"/>
    <property type="project" value="UniProtKB-KW"/>
</dbReference>
<comment type="catalytic activity">
    <reaction evidence="5">
        <text>a 2-demethylmenaquinol + S-adenosyl-L-methionine = a menaquinol + S-adenosyl-L-homocysteine + H(+)</text>
        <dbReference type="Rhea" id="RHEA:42640"/>
        <dbReference type="Rhea" id="RHEA-COMP:9539"/>
        <dbReference type="Rhea" id="RHEA-COMP:9563"/>
        <dbReference type="ChEBI" id="CHEBI:15378"/>
        <dbReference type="ChEBI" id="CHEBI:18151"/>
        <dbReference type="ChEBI" id="CHEBI:55437"/>
        <dbReference type="ChEBI" id="CHEBI:57856"/>
        <dbReference type="ChEBI" id="CHEBI:59789"/>
        <dbReference type="EC" id="2.1.1.163"/>
    </reaction>
</comment>
<keyword evidence="7" id="KW-1185">Reference proteome</keyword>
<dbReference type="CDD" id="cd02440">
    <property type="entry name" value="AdoMet_MTases"/>
    <property type="match status" value="1"/>
</dbReference>
<dbReference type="NCBIfam" id="TIGR01934">
    <property type="entry name" value="MenG_MenH_UbiE"/>
    <property type="match status" value="1"/>
</dbReference>
<dbReference type="GO" id="GO:0043770">
    <property type="term" value="F:demethylmenaquinone methyltransferase activity"/>
    <property type="evidence" value="ECO:0007669"/>
    <property type="project" value="UniProtKB-UniRule"/>
</dbReference>
<evidence type="ECO:0000256" key="5">
    <source>
        <dbReference type="HAMAP-Rule" id="MF_01813"/>
    </source>
</evidence>
<keyword evidence="1 5" id="KW-0474">Menaquinone biosynthesis</keyword>
<dbReference type="eggNOG" id="COG2226">
    <property type="taxonomic scope" value="Bacteria"/>
</dbReference>
<dbReference type="SUPFAM" id="SSF53335">
    <property type="entry name" value="S-adenosyl-L-methionine-dependent methyltransferases"/>
    <property type="match status" value="1"/>
</dbReference>
<evidence type="ECO:0000256" key="1">
    <source>
        <dbReference type="ARBA" id="ARBA00022428"/>
    </source>
</evidence>
<evidence type="ECO:0000313" key="6">
    <source>
        <dbReference type="EMBL" id="EAR14296.1"/>
    </source>
</evidence>